<dbReference type="PROSITE" id="PS51755">
    <property type="entry name" value="OMPR_PHOB"/>
    <property type="match status" value="1"/>
</dbReference>
<evidence type="ECO:0000313" key="10">
    <source>
        <dbReference type="EMBL" id="TKK88746.1"/>
    </source>
</evidence>
<organism evidence="10 11">
    <name type="scientific">Herbidospora galbida</name>
    <dbReference type="NCBI Taxonomy" id="2575442"/>
    <lineage>
        <taxon>Bacteria</taxon>
        <taxon>Bacillati</taxon>
        <taxon>Actinomycetota</taxon>
        <taxon>Actinomycetes</taxon>
        <taxon>Streptosporangiales</taxon>
        <taxon>Streptosporangiaceae</taxon>
        <taxon>Herbidospora</taxon>
    </lineage>
</organism>
<evidence type="ECO:0000259" key="9">
    <source>
        <dbReference type="PROSITE" id="PS51755"/>
    </source>
</evidence>
<evidence type="ECO:0000256" key="3">
    <source>
        <dbReference type="ARBA" id="ARBA00023015"/>
    </source>
</evidence>
<keyword evidence="5" id="KW-0804">Transcription</keyword>
<keyword evidence="4 7" id="KW-0238">DNA-binding</keyword>
<dbReference type="AlphaFoldDB" id="A0A4U3ML99"/>
<evidence type="ECO:0000256" key="7">
    <source>
        <dbReference type="PROSITE-ProRule" id="PRU01091"/>
    </source>
</evidence>
<dbReference type="OrthoDB" id="116118at2"/>
<dbReference type="InterPro" id="IPR039420">
    <property type="entry name" value="WalR-like"/>
</dbReference>
<dbReference type="GO" id="GO:0005829">
    <property type="term" value="C:cytosol"/>
    <property type="evidence" value="ECO:0007669"/>
    <property type="project" value="TreeGrafter"/>
</dbReference>
<evidence type="ECO:0000256" key="5">
    <source>
        <dbReference type="ARBA" id="ARBA00023163"/>
    </source>
</evidence>
<evidence type="ECO:0000259" key="8">
    <source>
        <dbReference type="PROSITE" id="PS50110"/>
    </source>
</evidence>
<dbReference type="EMBL" id="SZQA01000009">
    <property type="protein sequence ID" value="TKK88746.1"/>
    <property type="molecule type" value="Genomic_DNA"/>
</dbReference>
<feature type="domain" description="Response regulatory" evidence="8">
    <location>
        <begin position="2"/>
        <end position="107"/>
    </location>
</feature>
<dbReference type="Pfam" id="PF00072">
    <property type="entry name" value="Response_reg"/>
    <property type="match status" value="1"/>
</dbReference>
<evidence type="ECO:0000256" key="2">
    <source>
        <dbReference type="ARBA" id="ARBA00023012"/>
    </source>
</evidence>
<dbReference type="Pfam" id="PF00486">
    <property type="entry name" value="Trans_reg_C"/>
    <property type="match status" value="1"/>
</dbReference>
<dbReference type="PROSITE" id="PS50110">
    <property type="entry name" value="RESPONSE_REGULATORY"/>
    <property type="match status" value="1"/>
</dbReference>
<dbReference type="CDD" id="cd00383">
    <property type="entry name" value="trans_reg_C"/>
    <property type="match status" value="1"/>
</dbReference>
<dbReference type="InterPro" id="IPR011006">
    <property type="entry name" value="CheY-like_superfamily"/>
</dbReference>
<keyword evidence="1" id="KW-0597">Phosphoprotein</keyword>
<proteinExistence type="predicted"/>
<dbReference type="GO" id="GO:0006355">
    <property type="term" value="P:regulation of DNA-templated transcription"/>
    <property type="evidence" value="ECO:0007669"/>
    <property type="project" value="InterPro"/>
</dbReference>
<feature type="domain" description="OmpR/PhoB-type" evidence="9">
    <location>
        <begin position="115"/>
        <end position="210"/>
    </location>
</feature>
<evidence type="ECO:0000256" key="1">
    <source>
        <dbReference type="ARBA" id="ARBA00022553"/>
    </source>
</evidence>
<keyword evidence="2" id="KW-0902">Two-component regulatory system</keyword>
<dbReference type="GO" id="GO:0000976">
    <property type="term" value="F:transcription cis-regulatory region binding"/>
    <property type="evidence" value="ECO:0007669"/>
    <property type="project" value="TreeGrafter"/>
</dbReference>
<comment type="caution">
    <text evidence="6">Lacks conserved residue(s) required for the propagation of feature annotation.</text>
</comment>
<dbReference type="InterPro" id="IPR001867">
    <property type="entry name" value="OmpR/PhoB-type_DNA-bd"/>
</dbReference>
<name>A0A4U3ML99_9ACTN</name>
<dbReference type="PANTHER" id="PTHR48111">
    <property type="entry name" value="REGULATOR OF RPOS"/>
    <property type="match status" value="1"/>
</dbReference>
<dbReference type="Gene3D" id="3.40.50.2300">
    <property type="match status" value="1"/>
</dbReference>
<dbReference type="InterPro" id="IPR001789">
    <property type="entry name" value="Sig_transdc_resp-reg_receiver"/>
</dbReference>
<accession>A0A4U3ML99</accession>
<protein>
    <submittedName>
        <fullName evidence="10">Response regulator transcription factor</fullName>
    </submittedName>
</protein>
<sequence length="210" mass="23322">MRVFVVDEDSQTAAEIEAALAKSGYSVTVGSDRTATLGYDVVFLGVRGDDGTEACREIRRVSDVPIIVLSARDDRAERVRGLRAGADDYLVKPVCMEELEARLEAVLRRTRGGKTDVLQAGDIQIDARRYLVWRDGRNVPLTPKEFALLRRLVQTPGEVVTKQTLLLENWKDLSRSAARTLDVHIAHLRAKLGEPNVVETVRGVGYRLVP</sequence>
<dbReference type="PANTHER" id="PTHR48111:SF1">
    <property type="entry name" value="TWO-COMPONENT RESPONSE REGULATOR ORR33"/>
    <property type="match status" value="1"/>
</dbReference>
<evidence type="ECO:0000256" key="6">
    <source>
        <dbReference type="PROSITE-ProRule" id="PRU00169"/>
    </source>
</evidence>
<dbReference type="SUPFAM" id="SSF52172">
    <property type="entry name" value="CheY-like"/>
    <property type="match status" value="1"/>
</dbReference>
<reference evidence="10 11" key="1">
    <citation type="submission" date="2019-04" db="EMBL/GenBank/DDBJ databases">
        <title>Herbidospora sp. NEAU-GS14.nov., a novel actinomycete isolated from soil.</title>
        <authorList>
            <person name="Han L."/>
        </authorList>
    </citation>
    <scope>NUCLEOTIDE SEQUENCE [LARGE SCALE GENOMIC DNA]</scope>
    <source>
        <strain evidence="10 11">NEAU-GS14</strain>
    </source>
</reference>
<dbReference type="Proteomes" id="UP000308705">
    <property type="component" value="Unassembled WGS sequence"/>
</dbReference>
<dbReference type="SMART" id="SM00862">
    <property type="entry name" value="Trans_reg_C"/>
    <property type="match status" value="1"/>
</dbReference>
<comment type="caution">
    <text evidence="10">The sequence shown here is derived from an EMBL/GenBank/DDBJ whole genome shotgun (WGS) entry which is preliminary data.</text>
</comment>
<dbReference type="GO" id="GO:0000156">
    <property type="term" value="F:phosphorelay response regulator activity"/>
    <property type="evidence" value="ECO:0007669"/>
    <property type="project" value="TreeGrafter"/>
</dbReference>
<keyword evidence="11" id="KW-1185">Reference proteome</keyword>
<evidence type="ECO:0000256" key="4">
    <source>
        <dbReference type="ARBA" id="ARBA00023125"/>
    </source>
</evidence>
<dbReference type="RefSeq" id="WP_137247085.1">
    <property type="nucleotide sequence ID" value="NZ_SZQA01000009.1"/>
</dbReference>
<keyword evidence="3" id="KW-0805">Transcription regulation</keyword>
<evidence type="ECO:0000313" key="11">
    <source>
        <dbReference type="Proteomes" id="UP000308705"/>
    </source>
</evidence>
<feature type="DNA-binding region" description="OmpR/PhoB-type" evidence="7">
    <location>
        <begin position="115"/>
        <end position="210"/>
    </location>
</feature>
<dbReference type="GO" id="GO:0032993">
    <property type="term" value="C:protein-DNA complex"/>
    <property type="evidence" value="ECO:0007669"/>
    <property type="project" value="TreeGrafter"/>
</dbReference>
<dbReference type="Gene3D" id="1.10.10.10">
    <property type="entry name" value="Winged helix-like DNA-binding domain superfamily/Winged helix DNA-binding domain"/>
    <property type="match status" value="1"/>
</dbReference>
<dbReference type="InterPro" id="IPR036388">
    <property type="entry name" value="WH-like_DNA-bd_sf"/>
</dbReference>
<gene>
    <name evidence="10" type="ORF">FDA94_11680</name>
</gene>
<dbReference type="SMART" id="SM00448">
    <property type="entry name" value="REC"/>
    <property type="match status" value="1"/>
</dbReference>